<comment type="caution">
    <text evidence="3">The sequence shown here is derived from an EMBL/GenBank/DDBJ whole genome shotgun (WGS) entry which is preliminary data.</text>
</comment>
<dbReference type="EMBL" id="BAAADG010000005">
    <property type="protein sequence ID" value="GAA0224519.1"/>
    <property type="molecule type" value="Genomic_DNA"/>
</dbReference>
<dbReference type="PANTHER" id="PTHR33525:SF4">
    <property type="entry name" value="CYCLIC DI-GMP PHOSPHODIESTERASE CDGJ"/>
    <property type="match status" value="1"/>
</dbReference>
<dbReference type="PANTHER" id="PTHR33525">
    <property type="match status" value="1"/>
</dbReference>
<dbReference type="InterPro" id="IPR035919">
    <property type="entry name" value="EAL_sf"/>
</dbReference>
<dbReference type="PROSITE" id="PS50883">
    <property type="entry name" value="EAL"/>
    <property type="match status" value="1"/>
</dbReference>
<sequence length="262" mass="29265">MDILALSEAELRQHVALLREYPVKLLAEKVETKAEFELCMALGFDYFQGYFFCRPEIISDKPIPDSKLKLLELLSKLQDPDIEFKTIESIIRQDPGLSLKLLRLLNSAAIGFPRQINSLREGLVILGLKAIKTWTTIIVMSEMSPGPAELIQVTLVRAKMAEKIAPEFDCHSEAGFLLGLFSTIDTMLSKPMNEVINSIPLSNESKLALISRGGIKGQLLNCIIDYCEGRWSQSSEDGPSLEKLSNAYIEANEWATMTLNTI</sequence>
<evidence type="ECO:0000259" key="2">
    <source>
        <dbReference type="PROSITE" id="PS51833"/>
    </source>
</evidence>
<gene>
    <name evidence="3" type="ORF">GCM10008964_15200</name>
</gene>
<feature type="domain" description="EAL" evidence="1">
    <location>
        <begin position="1"/>
        <end position="69"/>
    </location>
</feature>
<name>A0ABP3D7V3_9GAMM</name>
<evidence type="ECO:0008006" key="5">
    <source>
        <dbReference type="Google" id="ProtNLM"/>
    </source>
</evidence>
<keyword evidence="4" id="KW-1185">Reference proteome</keyword>
<dbReference type="Gene3D" id="3.20.20.450">
    <property type="entry name" value="EAL domain"/>
    <property type="match status" value="1"/>
</dbReference>
<protein>
    <recommendedName>
        <fullName evidence="5">HDOD domain-containing protein</fullName>
    </recommendedName>
</protein>
<dbReference type="Pfam" id="PF00563">
    <property type="entry name" value="EAL"/>
    <property type="match status" value="1"/>
</dbReference>
<evidence type="ECO:0000259" key="1">
    <source>
        <dbReference type="PROSITE" id="PS50883"/>
    </source>
</evidence>
<dbReference type="InterPro" id="IPR001633">
    <property type="entry name" value="EAL_dom"/>
</dbReference>
<proteinExistence type="predicted"/>
<dbReference type="Proteomes" id="UP001501476">
    <property type="component" value="Unassembled WGS sequence"/>
</dbReference>
<dbReference type="SUPFAM" id="SSF141868">
    <property type="entry name" value="EAL domain-like"/>
    <property type="match status" value="1"/>
</dbReference>
<reference evidence="4" key="1">
    <citation type="journal article" date="2019" name="Int. J. Syst. Evol. Microbiol.">
        <title>The Global Catalogue of Microorganisms (GCM) 10K type strain sequencing project: providing services to taxonomists for standard genome sequencing and annotation.</title>
        <authorList>
            <consortium name="The Broad Institute Genomics Platform"/>
            <consortium name="The Broad Institute Genome Sequencing Center for Infectious Disease"/>
            <person name="Wu L."/>
            <person name="Ma J."/>
        </authorList>
    </citation>
    <scope>NUCLEOTIDE SEQUENCE [LARGE SCALE GENOMIC DNA]</scope>
    <source>
        <strain evidence="4">JCM 6886</strain>
    </source>
</reference>
<dbReference type="PROSITE" id="PS51833">
    <property type="entry name" value="HDOD"/>
    <property type="match status" value="1"/>
</dbReference>
<dbReference type="SUPFAM" id="SSF109604">
    <property type="entry name" value="HD-domain/PDEase-like"/>
    <property type="match status" value="1"/>
</dbReference>
<dbReference type="InterPro" id="IPR052340">
    <property type="entry name" value="RNase_Y/CdgJ"/>
</dbReference>
<feature type="domain" description="HDOD" evidence="2">
    <location>
        <begin position="60"/>
        <end position="247"/>
    </location>
</feature>
<evidence type="ECO:0000313" key="4">
    <source>
        <dbReference type="Proteomes" id="UP001501476"/>
    </source>
</evidence>
<accession>A0ABP3D7V3</accession>
<dbReference type="Pfam" id="PF08668">
    <property type="entry name" value="HDOD"/>
    <property type="match status" value="1"/>
</dbReference>
<evidence type="ECO:0000313" key="3">
    <source>
        <dbReference type="EMBL" id="GAA0224519.1"/>
    </source>
</evidence>
<dbReference type="Gene3D" id="1.10.3210.10">
    <property type="entry name" value="Hypothetical protein af1432"/>
    <property type="match status" value="1"/>
</dbReference>
<organism evidence="3 4">
    <name type="scientific">Methylophaga marina</name>
    <dbReference type="NCBI Taxonomy" id="45495"/>
    <lineage>
        <taxon>Bacteria</taxon>
        <taxon>Pseudomonadati</taxon>
        <taxon>Pseudomonadota</taxon>
        <taxon>Gammaproteobacteria</taxon>
        <taxon>Thiotrichales</taxon>
        <taxon>Piscirickettsiaceae</taxon>
        <taxon>Methylophaga</taxon>
    </lineage>
</organism>
<dbReference type="InterPro" id="IPR013976">
    <property type="entry name" value="HDOD"/>
</dbReference>